<sequence>MKAYLLTSRSTHIPCYSDSGVTIKYGYVSYIGIFSFLKVLPYIWKVFEGHISISQYLYPNIYLMSAMSISIKMKSRINITYISNL</sequence>
<organism evidence="2 3">
    <name type="scientific">Gossypium australe</name>
    <dbReference type="NCBI Taxonomy" id="47621"/>
    <lineage>
        <taxon>Eukaryota</taxon>
        <taxon>Viridiplantae</taxon>
        <taxon>Streptophyta</taxon>
        <taxon>Embryophyta</taxon>
        <taxon>Tracheophyta</taxon>
        <taxon>Spermatophyta</taxon>
        <taxon>Magnoliopsida</taxon>
        <taxon>eudicotyledons</taxon>
        <taxon>Gunneridae</taxon>
        <taxon>Pentapetalae</taxon>
        <taxon>rosids</taxon>
        <taxon>malvids</taxon>
        <taxon>Malvales</taxon>
        <taxon>Malvaceae</taxon>
        <taxon>Malvoideae</taxon>
        <taxon>Gossypium</taxon>
    </lineage>
</organism>
<keyword evidence="1" id="KW-0472">Membrane</keyword>
<comment type="caution">
    <text evidence="2">The sequence shown here is derived from an EMBL/GenBank/DDBJ whole genome shotgun (WGS) entry which is preliminary data.</text>
</comment>
<feature type="transmembrane region" description="Helical" evidence="1">
    <location>
        <begin position="56"/>
        <end position="73"/>
    </location>
</feature>
<keyword evidence="1" id="KW-1133">Transmembrane helix</keyword>
<evidence type="ECO:0000313" key="2">
    <source>
        <dbReference type="EMBL" id="KAA3475602.1"/>
    </source>
</evidence>
<dbReference type="EMBL" id="SMMG02000005">
    <property type="protein sequence ID" value="KAA3475602.1"/>
    <property type="molecule type" value="Genomic_DNA"/>
</dbReference>
<keyword evidence="1" id="KW-0812">Transmembrane</keyword>
<evidence type="ECO:0000313" key="3">
    <source>
        <dbReference type="Proteomes" id="UP000325315"/>
    </source>
</evidence>
<accession>A0A5B6W3B6</accession>
<dbReference type="Proteomes" id="UP000325315">
    <property type="component" value="Unassembled WGS sequence"/>
</dbReference>
<dbReference type="OrthoDB" id="1868458at2759"/>
<keyword evidence="3" id="KW-1185">Reference proteome</keyword>
<protein>
    <submittedName>
        <fullName evidence="2">Hematological/neurological-like protein</fullName>
    </submittedName>
</protein>
<reference evidence="3" key="1">
    <citation type="journal article" date="2019" name="Plant Biotechnol. J.">
        <title>Genome sequencing of the Australian wild diploid species Gossypium australe highlights disease resistance and delayed gland morphogenesis.</title>
        <authorList>
            <person name="Cai Y."/>
            <person name="Cai X."/>
            <person name="Wang Q."/>
            <person name="Wang P."/>
            <person name="Zhang Y."/>
            <person name="Cai C."/>
            <person name="Xu Y."/>
            <person name="Wang K."/>
            <person name="Zhou Z."/>
            <person name="Wang C."/>
            <person name="Geng S."/>
            <person name="Li B."/>
            <person name="Dong Q."/>
            <person name="Hou Y."/>
            <person name="Wang H."/>
            <person name="Ai P."/>
            <person name="Liu Z."/>
            <person name="Yi F."/>
            <person name="Sun M."/>
            <person name="An G."/>
            <person name="Cheng J."/>
            <person name="Zhang Y."/>
            <person name="Shi Q."/>
            <person name="Xie Y."/>
            <person name="Shi X."/>
            <person name="Chang Y."/>
            <person name="Huang F."/>
            <person name="Chen Y."/>
            <person name="Hong S."/>
            <person name="Mi L."/>
            <person name="Sun Q."/>
            <person name="Zhang L."/>
            <person name="Zhou B."/>
            <person name="Peng R."/>
            <person name="Zhang X."/>
            <person name="Liu F."/>
        </authorList>
    </citation>
    <scope>NUCLEOTIDE SEQUENCE [LARGE SCALE GENOMIC DNA]</scope>
    <source>
        <strain evidence="3">cv. PA1801</strain>
    </source>
</reference>
<name>A0A5B6W3B6_9ROSI</name>
<feature type="transmembrane region" description="Helical" evidence="1">
    <location>
        <begin position="27"/>
        <end position="44"/>
    </location>
</feature>
<dbReference type="AlphaFoldDB" id="A0A5B6W3B6"/>
<gene>
    <name evidence="2" type="ORF">EPI10_025764</name>
</gene>
<proteinExistence type="predicted"/>
<evidence type="ECO:0000256" key="1">
    <source>
        <dbReference type="SAM" id="Phobius"/>
    </source>
</evidence>